<dbReference type="InterPro" id="IPR006520">
    <property type="entry name" value="Dit_BPSPP_N"/>
</dbReference>
<dbReference type="Gene3D" id="2.40.30.200">
    <property type="match status" value="1"/>
</dbReference>
<proteinExistence type="predicted"/>
<dbReference type="AlphaFoldDB" id="A0A5N1IFJ8"/>
<reference evidence="2 3" key="1">
    <citation type="submission" date="2019-09" db="EMBL/GenBank/DDBJ databases">
        <title>Draft genome sequence assemblies of isolates from the urinary tract.</title>
        <authorList>
            <person name="Mores C.R."/>
            <person name="Putonti C."/>
            <person name="Wolfe A.J."/>
        </authorList>
    </citation>
    <scope>NUCLEOTIDE SEQUENCE [LARGE SCALE GENOMIC DNA]</scope>
    <source>
        <strain evidence="2 3">UMB246</strain>
    </source>
</reference>
<dbReference type="NCBIfam" id="TIGR01633">
    <property type="entry name" value="phi3626_gp14_N"/>
    <property type="match status" value="1"/>
</dbReference>
<organism evidence="2 3">
    <name type="scientific">Lactobacillus jensenii</name>
    <dbReference type="NCBI Taxonomy" id="109790"/>
    <lineage>
        <taxon>Bacteria</taxon>
        <taxon>Bacillati</taxon>
        <taxon>Bacillota</taxon>
        <taxon>Bacilli</taxon>
        <taxon>Lactobacillales</taxon>
        <taxon>Lactobacillaceae</taxon>
        <taxon>Lactobacillus</taxon>
    </lineage>
</organism>
<comment type="caution">
    <text evidence="2">The sequence shown here is derived from an EMBL/GenBank/DDBJ whole genome shotgun (WGS) entry which is preliminary data.</text>
</comment>
<accession>A0A5N1IFJ8</accession>
<evidence type="ECO:0000313" key="2">
    <source>
        <dbReference type="EMBL" id="KAA9324423.1"/>
    </source>
</evidence>
<dbReference type="Proteomes" id="UP000327236">
    <property type="component" value="Unassembled WGS sequence"/>
</dbReference>
<feature type="domain" description="Siphovirus-type tail component RIFT-related" evidence="1">
    <location>
        <begin position="50"/>
        <end position="143"/>
    </location>
</feature>
<dbReference type="OrthoDB" id="3237761at2"/>
<evidence type="ECO:0000259" key="1">
    <source>
        <dbReference type="Pfam" id="PF05709"/>
    </source>
</evidence>
<dbReference type="InterPro" id="IPR008841">
    <property type="entry name" value="Siphovirus-type_tail_N"/>
</dbReference>
<dbReference type="Gene3D" id="2.60.120.860">
    <property type="match status" value="1"/>
</dbReference>
<dbReference type="Pfam" id="PF05709">
    <property type="entry name" value="Sipho_tail"/>
    <property type="match status" value="1"/>
</dbReference>
<protein>
    <submittedName>
        <fullName evidence="2">Phage tail protein</fullName>
    </submittedName>
</protein>
<name>A0A5N1IFJ8_LACJE</name>
<evidence type="ECO:0000313" key="3">
    <source>
        <dbReference type="Proteomes" id="UP000327236"/>
    </source>
</evidence>
<sequence length="271" mass="30934">MTYYEFQDINKKPLTRPVLSPEAIYVNGIPIEDQIDGFYTLTVSGRELVPHSINTQEVAGSDGSMFLNARYANRSIKVTYRLLAKNDTDYREKFELLNYLLSPKRFDFKFYDDPFYFWTGTVTSVEEPAAGQNFAKGSFTIECTSPFKRRIEPVTYDNSEDGVVRISEPAYFETLPDEIKLVIGSKTSSIAIKNDTRVIKLVGSFNAGDTLRIVFSDIPEEDSAIYLNNNLKLDLLDLTSDFENFVVKYQDVISVDNANARLYLKLRSKHL</sequence>
<gene>
    <name evidence="2" type="ORF">F6H94_00215</name>
</gene>
<dbReference type="RefSeq" id="WP_021350771.1">
    <property type="nucleotide sequence ID" value="NZ_CATOVC010000001.1"/>
</dbReference>
<dbReference type="EMBL" id="VYWW01000001">
    <property type="protein sequence ID" value="KAA9324423.1"/>
    <property type="molecule type" value="Genomic_DNA"/>
</dbReference>